<evidence type="ECO:0000313" key="2">
    <source>
        <dbReference type="Proteomes" id="UP000185999"/>
    </source>
</evidence>
<gene>
    <name evidence="1" type="ORF">SAMN05421760_102230</name>
</gene>
<evidence type="ECO:0000313" key="1">
    <source>
        <dbReference type="EMBL" id="SIS57368.1"/>
    </source>
</evidence>
<proteinExistence type="predicted"/>
<dbReference type="Proteomes" id="UP000185999">
    <property type="component" value="Unassembled WGS sequence"/>
</dbReference>
<dbReference type="EMBL" id="FTOE01000002">
    <property type="protein sequence ID" value="SIS57368.1"/>
    <property type="molecule type" value="Genomic_DNA"/>
</dbReference>
<keyword evidence="2" id="KW-1185">Reference proteome</keyword>
<reference evidence="2" key="1">
    <citation type="submission" date="2017-01" db="EMBL/GenBank/DDBJ databases">
        <authorList>
            <person name="Varghese N."/>
            <person name="Submissions S."/>
        </authorList>
    </citation>
    <scope>NUCLEOTIDE SEQUENCE [LARGE SCALE GENOMIC DNA]</scope>
    <source>
        <strain evidence="2">DSM 22306</strain>
    </source>
</reference>
<dbReference type="AlphaFoldDB" id="A0A1N7K753"/>
<dbReference type="STRING" id="619304.SAMN05421760_102230"/>
<organism evidence="1 2">
    <name type="scientific">Neptunomonas antarctica</name>
    <dbReference type="NCBI Taxonomy" id="619304"/>
    <lineage>
        <taxon>Bacteria</taxon>
        <taxon>Pseudomonadati</taxon>
        <taxon>Pseudomonadota</taxon>
        <taxon>Gammaproteobacteria</taxon>
        <taxon>Oceanospirillales</taxon>
        <taxon>Oceanospirillaceae</taxon>
        <taxon>Neptunomonas</taxon>
    </lineage>
</organism>
<sequence>MKVVRYIVCVFFIFGVSIMNSNGEPSVGIKLIDFDKEIKVDMVIDYKKIPNIESYGFSFELTEVHIDKNIITVKAKTKNTSTSDKLIYSYAYPANSSPMVLSIDIPRKATLPPLPAQLPPGVVKWKIPAMCEVLFTAKLNLDDYEYIGAPAVSLTANLGLKQKYNTYATKILALPKR</sequence>
<name>A0A1N7K753_9GAMM</name>
<accession>A0A1N7K753</accession>
<protein>
    <submittedName>
        <fullName evidence="1">Uncharacterized protein</fullName>
    </submittedName>
</protein>